<dbReference type="CDD" id="cd01574">
    <property type="entry name" value="PBP1_LacI"/>
    <property type="match status" value="1"/>
</dbReference>
<dbReference type="Proteomes" id="UP000246722">
    <property type="component" value="Unassembled WGS sequence"/>
</dbReference>
<evidence type="ECO:0000313" key="6">
    <source>
        <dbReference type="Proteomes" id="UP000246722"/>
    </source>
</evidence>
<dbReference type="InterPro" id="IPR028082">
    <property type="entry name" value="Peripla_BP_I"/>
</dbReference>
<dbReference type="PANTHER" id="PTHR30146">
    <property type="entry name" value="LACI-RELATED TRANSCRIPTIONAL REPRESSOR"/>
    <property type="match status" value="1"/>
</dbReference>
<dbReference type="EMBL" id="QHLY01000005">
    <property type="protein sequence ID" value="PXA72360.1"/>
    <property type="molecule type" value="Genomic_DNA"/>
</dbReference>
<keyword evidence="3" id="KW-0804">Transcription</keyword>
<dbReference type="SMART" id="SM00354">
    <property type="entry name" value="HTH_LACI"/>
    <property type="match status" value="1"/>
</dbReference>
<gene>
    <name evidence="5" type="ORF">CTB96_01960</name>
</gene>
<proteinExistence type="predicted"/>
<dbReference type="AlphaFoldDB" id="A0A318A581"/>
<dbReference type="Pfam" id="PF00356">
    <property type="entry name" value="LacI"/>
    <property type="match status" value="1"/>
</dbReference>
<evidence type="ECO:0000256" key="1">
    <source>
        <dbReference type="ARBA" id="ARBA00023015"/>
    </source>
</evidence>
<dbReference type="Gene3D" id="1.10.260.40">
    <property type="entry name" value="lambda repressor-like DNA-binding domains"/>
    <property type="match status" value="1"/>
</dbReference>
<dbReference type="RefSeq" id="WP_110125881.1">
    <property type="nucleotide sequence ID" value="NZ_QHLY01000005.1"/>
</dbReference>
<dbReference type="InterPro" id="IPR010982">
    <property type="entry name" value="Lambda_DNA-bd_dom_sf"/>
</dbReference>
<keyword evidence="6" id="KW-1185">Reference proteome</keyword>
<name>A0A318A581_9MICO</name>
<sequence>MTRTFAKPASINDVATAAGVSVPTVSRVLTGAAKVSAVRRQRVLDAIEELGYRPNGAARALVSGKQTTIAVMTSDTTIYGYSSTIQGIELAARAAGYFVIISLVDGDEPDEIERAVSLVLSQPLAGVVVLKFDPAGVKAVGALPRDVPVVAVSGELDDQVSQAVLDEVAGGDEITRFLLGLGHRTVHHVTVPPSRAEDGRTTGWRNALQAAGAPVPAIIAATWDADSGVAIGHDLAGRDDVTAVFCGNDEIAMGVISGLAEAGRSVPDDVSVVGFDDHPLSHIWRPGITTVSQDFVDLGRRAFSLLLQQITGDEQPVLSSEGPTLVVRASAAPPASR</sequence>
<organism evidence="5 6">
    <name type="scientific">Cryobacterium arcticum</name>
    <dbReference type="NCBI Taxonomy" id="670052"/>
    <lineage>
        <taxon>Bacteria</taxon>
        <taxon>Bacillati</taxon>
        <taxon>Actinomycetota</taxon>
        <taxon>Actinomycetes</taxon>
        <taxon>Micrococcales</taxon>
        <taxon>Microbacteriaceae</taxon>
        <taxon>Cryobacterium</taxon>
    </lineage>
</organism>
<dbReference type="SUPFAM" id="SSF53822">
    <property type="entry name" value="Periplasmic binding protein-like I"/>
    <property type="match status" value="1"/>
</dbReference>
<dbReference type="PROSITE" id="PS50932">
    <property type="entry name" value="HTH_LACI_2"/>
    <property type="match status" value="1"/>
</dbReference>
<dbReference type="PANTHER" id="PTHR30146:SF153">
    <property type="entry name" value="LACTOSE OPERON REPRESSOR"/>
    <property type="match status" value="1"/>
</dbReference>
<keyword evidence="1" id="KW-0805">Transcription regulation</keyword>
<keyword evidence="2" id="KW-0238">DNA-binding</keyword>
<evidence type="ECO:0000259" key="4">
    <source>
        <dbReference type="PROSITE" id="PS50932"/>
    </source>
</evidence>
<dbReference type="CDD" id="cd01392">
    <property type="entry name" value="HTH_LacI"/>
    <property type="match status" value="1"/>
</dbReference>
<evidence type="ECO:0000256" key="2">
    <source>
        <dbReference type="ARBA" id="ARBA00023125"/>
    </source>
</evidence>
<dbReference type="Pfam" id="PF13377">
    <property type="entry name" value="Peripla_BP_3"/>
    <property type="match status" value="1"/>
</dbReference>
<accession>A0A318A581</accession>
<protein>
    <submittedName>
        <fullName evidence="5">LacI family transcriptional regulator</fullName>
    </submittedName>
</protein>
<dbReference type="OrthoDB" id="9785139at2"/>
<dbReference type="SUPFAM" id="SSF47413">
    <property type="entry name" value="lambda repressor-like DNA-binding domains"/>
    <property type="match status" value="1"/>
</dbReference>
<dbReference type="GO" id="GO:0003700">
    <property type="term" value="F:DNA-binding transcription factor activity"/>
    <property type="evidence" value="ECO:0007669"/>
    <property type="project" value="TreeGrafter"/>
</dbReference>
<evidence type="ECO:0000256" key="3">
    <source>
        <dbReference type="ARBA" id="ARBA00023163"/>
    </source>
</evidence>
<evidence type="ECO:0000313" key="5">
    <source>
        <dbReference type="EMBL" id="PXA72360.1"/>
    </source>
</evidence>
<dbReference type="Gene3D" id="3.40.50.2300">
    <property type="match status" value="2"/>
</dbReference>
<comment type="caution">
    <text evidence="5">The sequence shown here is derived from an EMBL/GenBank/DDBJ whole genome shotgun (WGS) entry which is preliminary data.</text>
</comment>
<reference evidence="5 6" key="1">
    <citation type="submission" date="2018-05" db="EMBL/GenBank/DDBJ databases">
        <title>Genetic diversity of glacier-inhabiting Cryobacterium bacteria in China and description of Cryobacterium mengkeensis sp. nov. and Arthrobacter glacialis sp. nov.</title>
        <authorList>
            <person name="Liu Q."/>
            <person name="Xin Y.-H."/>
        </authorList>
    </citation>
    <scope>NUCLEOTIDE SEQUENCE [LARGE SCALE GENOMIC DNA]</scope>
    <source>
        <strain evidence="5 6">SK-1</strain>
    </source>
</reference>
<dbReference type="InterPro" id="IPR046335">
    <property type="entry name" value="LacI/GalR-like_sensor"/>
</dbReference>
<feature type="domain" description="HTH lacI-type" evidence="4">
    <location>
        <begin position="9"/>
        <end position="63"/>
    </location>
</feature>
<dbReference type="GO" id="GO:0000976">
    <property type="term" value="F:transcription cis-regulatory region binding"/>
    <property type="evidence" value="ECO:0007669"/>
    <property type="project" value="TreeGrafter"/>
</dbReference>
<dbReference type="PROSITE" id="PS00356">
    <property type="entry name" value="HTH_LACI_1"/>
    <property type="match status" value="1"/>
</dbReference>
<dbReference type="InterPro" id="IPR000843">
    <property type="entry name" value="HTH_LacI"/>
</dbReference>